<gene>
    <name evidence="2" type="ORF">B7017_p0109</name>
</gene>
<dbReference type="EMBL" id="KM406416">
    <property type="protein sequence ID" value="AIW55163.1"/>
    <property type="molecule type" value="Genomic_DNA"/>
</dbReference>
<keyword evidence="2" id="KW-0614">Plasmid</keyword>
<geneLocation type="plasmid" evidence="2">
    <name>megaplasmid pMP7017</name>
</geneLocation>
<keyword evidence="1" id="KW-1133">Transmembrane helix</keyword>
<name>A0A0A0UV92_BIFBR</name>
<evidence type="ECO:0000313" key="2">
    <source>
        <dbReference type="EMBL" id="AIW55163.1"/>
    </source>
</evidence>
<dbReference type="AlphaFoldDB" id="A0A0A0UV92"/>
<feature type="transmembrane region" description="Helical" evidence="1">
    <location>
        <begin position="71"/>
        <end position="97"/>
    </location>
</feature>
<feature type="transmembrane region" description="Helical" evidence="1">
    <location>
        <begin position="43"/>
        <end position="65"/>
    </location>
</feature>
<organism evidence="2">
    <name type="scientific">Bifidobacterium breve</name>
    <dbReference type="NCBI Taxonomy" id="1685"/>
    <lineage>
        <taxon>Bacteria</taxon>
        <taxon>Bacillati</taxon>
        <taxon>Actinomycetota</taxon>
        <taxon>Actinomycetes</taxon>
        <taxon>Bifidobacteriales</taxon>
        <taxon>Bifidobacteriaceae</taxon>
        <taxon>Bifidobacterium</taxon>
    </lineage>
</organism>
<keyword evidence="1" id="KW-0472">Membrane</keyword>
<protein>
    <submittedName>
        <fullName evidence="2">Uncharacterized protein</fullName>
    </submittedName>
</protein>
<sequence length="99" mass="10948">MQDERFAEAATIVVEPARISGSTVAPSRRELTKRLCAECMLRWHCMLGMTVFAVVWLTGMLLLAWLVPMGLLYRIGISSVSLVSAVLAPVPSLVYAIRR</sequence>
<proteinExistence type="predicted"/>
<evidence type="ECO:0000256" key="1">
    <source>
        <dbReference type="SAM" id="Phobius"/>
    </source>
</evidence>
<reference evidence="2" key="1">
    <citation type="journal article" date="2015" name="Appl. Environ. Microbiol.">
        <title>Discovery of a conjugative megaplasmid in Bifidobacterium breve.</title>
        <authorList>
            <person name="Bottacini F."/>
            <person name="O'Connell Motherway M."/>
            <person name="Casey E."/>
            <person name="McDonnell B."/>
            <person name="Mahony J."/>
            <person name="Ventura M."/>
            <person name="van Sinderen D."/>
        </authorList>
    </citation>
    <scope>NUCLEOTIDE SEQUENCE</scope>
    <source>
        <strain evidence="2">JCM 7017</strain>
        <plasmid evidence="2">megaplasmid pMP7017</plasmid>
    </source>
</reference>
<keyword evidence="1" id="KW-0812">Transmembrane</keyword>
<accession>A0A0A0UV92</accession>